<gene>
    <name evidence="1" type="ORF">DPEC_G00246000</name>
</gene>
<evidence type="ECO:0000313" key="1">
    <source>
        <dbReference type="EMBL" id="KAJ7995574.1"/>
    </source>
</evidence>
<sequence>MAAFMRGVLWHVLSVERRHILQIRPDCRTDSKRYVRALKRRPVKVLYSDSETPKSKQRSDQIPKKHSPGVKSKTRESTKKQIIGSDTDHFNTPLSASNYSPSTKSEHTTHLKDQLCDLKIEKALPGDTRLARVVSVARSRTYREHQGKILLEGRRLICDALTAGANPQMVFFSSIDRLRELPLDKLKRAVLVKVKFEDIKSWSDVVAPQGVIAIFSRPDPSQLTFPSDQLSQSLPLSLICDNVRDPGNLGTILRCAVAAGCHNILLTKGCVDVWEPKVLRAAMGAHFRLPIFPSMDWADIQSRLPKSVKVHVADNCSGSEREGTADMEANQSDKPSKPGDYGWVRSRPNRKGVRHEEYESDLDSDSDSEPLLSSLEIKLYHERWAHGNTGLVIGGETYGLSREALQLAEKTAGQRLFIPVVSGVESLNTAMAASILLFEGRRQLNGDI</sequence>
<dbReference type="Proteomes" id="UP001157502">
    <property type="component" value="Chromosome 21"/>
</dbReference>
<accession>A0ACC2FVV9</accession>
<proteinExistence type="predicted"/>
<protein>
    <submittedName>
        <fullName evidence="1">Uncharacterized protein</fullName>
    </submittedName>
</protein>
<name>A0ACC2FVV9_DALPE</name>
<dbReference type="EMBL" id="CM055748">
    <property type="protein sequence ID" value="KAJ7995574.1"/>
    <property type="molecule type" value="Genomic_DNA"/>
</dbReference>
<reference evidence="1" key="1">
    <citation type="submission" date="2021-05" db="EMBL/GenBank/DDBJ databases">
        <authorList>
            <person name="Pan Q."/>
            <person name="Jouanno E."/>
            <person name="Zahm M."/>
            <person name="Klopp C."/>
            <person name="Cabau C."/>
            <person name="Louis A."/>
            <person name="Berthelot C."/>
            <person name="Parey E."/>
            <person name="Roest Crollius H."/>
            <person name="Montfort J."/>
            <person name="Robinson-Rechavi M."/>
            <person name="Bouchez O."/>
            <person name="Lampietro C."/>
            <person name="Lopez Roques C."/>
            <person name="Donnadieu C."/>
            <person name="Postlethwait J."/>
            <person name="Bobe J."/>
            <person name="Dillon D."/>
            <person name="Chandos A."/>
            <person name="von Hippel F."/>
            <person name="Guiguen Y."/>
        </authorList>
    </citation>
    <scope>NUCLEOTIDE SEQUENCE</scope>
    <source>
        <strain evidence="1">YG-Jan2019</strain>
    </source>
</reference>
<evidence type="ECO:0000313" key="2">
    <source>
        <dbReference type="Proteomes" id="UP001157502"/>
    </source>
</evidence>
<organism evidence="1 2">
    <name type="scientific">Dallia pectoralis</name>
    <name type="common">Alaska blackfish</name>
    <dbReference type="NCBI Taxonomy" id="75939"/>
    <lineage>
        <taxon>Eukaryota</taxon>
        <taxon>Metazoa</taxon>
        <taxon>Chordata</taxon>
        <taxon>Craniata</taxon>
        <taxon>Vertebrata</taxon>
        <taxon>Euteleostomi</taxon>
        <taxon>Actinopterygii</taxon>
        <taxon>Neopterygii</taxon>
        <taxon>Teleostei</taxon>
        <taxon>Protacanthopterygii</taxon>
        <taxon>Esociformes</taxon>
        <taxon>Umbridae</taxon>
        <taxon>Dallia</taxon>
    </lineage>
</organism>
<keyword evidence="2" id="KW-1185">Reference proteome</keyword>
<comment type="caution">
    <text evidence="1">The sequence shown here is derived from an EMBL/GenBank/DDBJ whole genome shotgun (WGS) entry which is preliminary data.</text>
</comment>